<evidence type="ECO:0000256" key="2">
    <source>
        <dbReference type="ARBA" id="ARBA00023239"/>
    </source>
</evidence>
<feature type="domain" description="Alginate lyase" evidence="4">
    <location>
        <begin position="111"/>
        <end position="227"/>
    </location>
</feature>
<protein>
    <submittedName>
        <fullName evidence="5">Alginate lyase</fullName>
    </submittedName>
</protein>
<organism evidence="5 6">
    <name type="scientific">Saltatorellus ferox</name>
    <dbReference type="NCBI Taxonomy" id="2528018"/>
    <lineage>
        <taxon>Bacteria</taxon>
        <taxon>Pseudomonadati</taxon>
        <taxon>Planctomycetota</taxon>
        <taxon>Planctomycetia</taxon>
        <taxon>Planctomycetia incertae sedis</taxon>
        <taxon>Saltatorellus</taxon>
    </lineage>
</organism>
<dbReference type="EMBL" id="CP036434">
    <property type="protein sequence ID" value="QDV07108.1"/>
    <property type="molecule type" value="Genomic_DNA"/>
</dbReference>
<dbReference type="GO" id="GO:0042597">
    <property type="term" value="C:periplasmic space"/>
    <property type="evidence" value="ECO:0007669"/>
    <property type="project" value="InterPro"/>
</dbReference>
<dbReference type="Pfam" id="PF05426">
    <property type="entry name" value="Alginate_lyase"/>
    <property type="match status" value="1"/>
</dbReference>
<evidence type="ECO:0000256" key="1">
    <source>
        <dbReference type="ARBA" id="ARBA00022729"/>
    </source>
</evidence>
<dbReference type="Gene3D" id="1.50.10.100">
    <property type="entry name" value="Chondroitin AC/alginate lyase"/>
    <property type="match status" value="1"/>
</dbReference>
<dbReference type="Proteomes" id="UP000320390">
    <property type="component" value="Chromosome"/>
</dbReference>
<evidence type="ECO:0000313" key="6">
    <source>
        <dbReference type="Proteomes" id="UP000320390"/>
    </source>
</evidence>
<accession>A0A518ESN7</accession>
<proteinExistence type="predicted"/>
<name>A0A518ESN7_9BACT</name>
<keyword evidence="6" id="KW-1185">Reference proteome</keyword>
<evidence type="ECO:0000256" key="3">
    <source>
        <dbReference type="SAM" id="SignalP"/>
    </source>
</evidence>
<reference evidence="5 6" key="1">
    <citation type="submission" date="2019-02" db="EMBL/GenBank/DDBJ databases">
        <title>Deep-cultivation of Planctomycetes and their phenomic and genomic characterization uncovers novel biology.</title>
        <authorList>
            <person name="Wiegand S."/>
            <person name="Jogler M."/>
            <person name="Boedeker C."/>
            <person name="Pinto D."/>
            <person name="Vollmers J."/>
            <person name="Rivas-Marin E."/>
            <person name="Kohn T."/>
            <person name="Peeters S.H."/>
            <person name="Heuer A."/>
            <person name="Rast P."/>
            <person name="Oberbeckmann S."/>
            <person name="Bunk B."/>
            <person name="Jeske O."/>
            <person name="Meyerdierks A."/>
            <person name="Storesund J.E."/>
            <person name="Kallscheuer N."/>
            <person name="Luecker S."/>
            <person name="Lage O.M."/>
            <person name="Pohl T."/>
            <person name="Merkel B.J."/>
            <person name="Hornburger P."/>
            <person name="Mueller R.-W."/>
            <person name="Bruemmer F."/>
            <person name="Labrenz M."/>
            <person name="Spormann A.M."/>
            <person name="Op den Camp H."/>
            <person name="Overmann J."/>
            <person name="Amann R."/>
            <person name="Jetten M.S.M."/>
            <person name="Mascher T."/>
            <person name="Medema M.H."/>
            <person name="Devos D.P."/>
            <person name="Kaster A.-K."/>
            <person name="Ovreas L."/>
            <person name="Rohde M."/>
            <person name="Galperin M.Y."/>
            <person name="Jogler C."/>
        </authorList>
    </citation>
    <scope>NUCLEOTIDE SEQUENCE [LARGE SCALE GENOMIC DNA]</scope>
    <source>
        <strain evidence="5 6">Poly30</strain>
    </source>
</reference>
<feature type="chain" id="PRO_5022033277" evidence="3">
    <location>
        <begin position="26"/>
        <end position="381"/>
    </location>
</feature>
<dbReference type="AlphaFoldDB" id="A0A518ESN7"/>
<dbReference type="InterPro" id="IPR008929">
    <property type="entry name" value="Chondroitin_lyas"/>
</dbReference>
<dbReference type="OrthoDB" id="7057224at2"/>
<evidence type="ECO:0000259" key="4">
    <source>
        <dbReference type="Pfam" id="PF05426"/>
    </source>
</evidence>
<dbReference type="RefSeq" id="WP_145197882.1">
    <property type="nucleotide sequence ID" value="NZ_CP036434.1"/>
</dbReference>
<gene>
    <name evidence="5" type="ORF">Poly30_26270</name>
</gene>
<sequence length="381" mass="41186" precursor="true">MTFPAFLTLPGSTLAALTLTGFAAAGLPSCGAADLTHAAGEAGSWNQAEKSSNPGSDVRPARGIWIDREELAELPASGPAWRQVLEVASASTEKPNLSDQEDPANTRALAKALVFVRTGKKRYRDEVVAACEAAMGTEKGGNTLALGRNLGGFVLAADLVGLPPELDGRFKEWLRGVVLEKLDGRTIRSTHEDRPNNWGTHAGASRIAAALYLGDREELDRAAAVFRGWLGDRDAYAGFKYRALDWQADPKKPVGINAAGSRLEGHSVDGVLPDDQRRGGGFSWPPPKENYVYEALQGALVQAMLLERAGFDPWSWSDRALLRAYRWLHDEADYPATGDDVWQIHVVNRVYGTDFPAAETARAGKNVGFTAWTHASPAKPR</sequence>
<dbReference type="InterPro" id="IPR008397">
    <property type="entry name" value="Alginate_lyase_dom"/>
</dbReference>
<keyword evidence="2 5" id="KW-0456">Lyase</keyword>
<keyword evidence="1 3" id="KW-0732">Signal</keyword>
<evidence type="ECO:0000313" key="5">
    <source>
        <dbReference type="EMBL" id="QDV07108.1"/>
    </source>
</evidence>
<dbReference type="SUPFAM" id="SSF48230">
    <property type="entry name" value="Chondroitin AC/alginate lyase"/>
    <property type="match status" value="1"/>
</dbReference>
<feature type="signal peptide" evidence="3">
    <location>
        <begin position="1"/>
        <end position="25"/>
    </location>
</feature>
<dbReference type="GO" id="GO:0016829">
    <property type="term" value="F:lyase activity"/>
    <property type="evidence" value="ECO:0007669"/>
    <property type="project" value="UniProtKB-KW"/>
</dbReference>